<dbReference type="AlphaFoldDB" id="A0A1U7N152"/>
<sequence>MANIKVHELSSLNLSGAELFNDSESFMMELSDESEQMAILGGLAVGRSRCGLCTRGKTIVVDCGAKGQTFIVNKLVA</sequence>
<organism evidence="1 2">
    <name type="scientific">Moorena bouillonii PNG</name>
    <dbReference type="NCBI Taxonomy" id="568701"/>
    <lineage>
        <taxon>Bacteria</taxon>
        <taxon>Bacillati</taxon>
        <taxon>Cyanobacteriota</taxon>
        <taxon>Cyanophyceae</taxon>
        <taxon>Coleofasciculales</taxon>
        <taxon>Coleofasciculaceae</taxon>
        <taxon>Moorena</taxon>
    </lineage>
</organism>
<evidence type="ECO:0000313" key="2">
    <source>
        <dbReference type="Proteomes" id="UP000186657"/>
    </source>
</evidence>
<proteinExistence type="predicted"/>
<comment type="caution">
    <text evidence="1">The sequence shown here is derived from an EMBL/GenBank/DDBJ whole genome shotgun (WGS) entry which is preliminary data.</text>
</comment>
<name>A0A1U7N152_9CYAN</name>
<reference evidence="1 2" key="1">
    <citation type="submission" date="2016-10" db="EMBL/GenBank/DDBJ databases">
        <title>Comparative genomics uncovers the prolific and rare metabolic potential of the cyanobacterial genus Moorea.</title>
        <authorList>
            <person name="Leao T."/>
            <person name="Castelao G."/>
            <person name="Korobeynikov A."/>
            <person name="Monroe E.A."/>
            <person name="Podell S."/>
            <person name="Glukhov E."/>
            <person name="Allen E."/>
            <person name="Gerwick W.H."/>
            <person name="Gerwick L."/>
        </authorList>
    </citation>
    <scope>NUCLEOTIDE SEQUENCE [LARGE SCALE GENOMIC DNA]</scope>
    <source>
        <strain evidence="1 2">PNG5-198</strain>
    </source>
</reference>
<dbReference type="Proteomes" id="UP000186657">
    <property type="component" value="Unassembled WGS sequence"/>
</dbReference>
<evidence type="ECO:0000313" key="1">
    <source>
        <dbReference type="EMBL" id="OLT59666.1"/>
    </source>
</evidence>
<gene>
    <name evidence="1" type="ORF">BJP37_12115</name>
</gene>
<dbReference type="EMBL" id="MKZS01000001">
    <property type="protein sequence ID" value="OLT59666.1"/>
    <property type="molecule type" value="Genomic_DNA"/>
</dbReference>
<keyword evidence="2" id="KW-1185">Reference proteome</keyword>
<dbReference type="RefSeq" id="WP_075899244.1">
    <property type="nucleotide sequence ID" value="NZ_MKZS01000001.1"/>
</dbReference>
<protein>
    <submittedName>
        <fullName evidence="1">Uncharacterized protein</fullName>
    </submittedName>
</protein>
<accession>A0A1U7N152</accession>